<proteinExistence type="predicted"/>
<name>A0A7J5XZA1_DISMA</name>
<accession>A0A7J5XZA1</accession>
<dbReference type="AlphaFoldDB" id="A0A7J5XZA1"/>
<evidence type="ECO:0000313" key="3">
    <source>
        <dbReference type="Proteomes" id="UP000518266"/>
    </source>
</evidence>
<dbReference type="EMBL" id="JAAKFY010000019">
    <property type="protein sequence ID" value="KAF3842211.1"/>
    <property type="molecule type" value="Genomic_DNA"/>
</dbReference>
<feature type="region of interest" description="Disordered" evidence="1">
    <location>
        <begin position="1"/>
        <end position="35"/>
    </location>
</feature>
<organism evidence="2 3">
    <name type="scientific">Dissostichus mawsoni</name>
    <name type="common">Antarctic cod</name>
    <dbReference type="NCBI Taxonomy" id="36200"/>
    <lineage>
        <taxon>Eukaryota</taxon>
        <taxon>Metazoa</taxon>
        <taxon>Chordata</taxon>
        <taxon>Craniata</taxon>
        <taxon>Vertebrata</taxon>
        <taxon>Euteleostomi</taxon>
        <taxon>Actinopterygii</taxon>
        <taxon>Neopterygii</taxon>
        <taxon>Teleostei</taxon>
        <taxon>Neoteleostei</taxon>
        <taxon>Acanthomorphata</taxon>
        <taxon>Eupercaria</taxon>
        <taxon>Perciformes</taxon>
        <taxon>Notothenioidei</taxon>
        <taxon>Nototheniidae</taxon>
        <taxon>Dissostichus</taxon>
    </lineage>
</organism>
<dbReference type="OrthoDB" id="10062838at2759"/>
<reference evidence="2 3" key="1">
    <citation type="submission" date="2020-03" db="EMBL/GenBank/DDBJ databases">
        <title>Dissostichus mawsoni Genome sequencing and assembly.</title>
        <authorList>
            <person name="Park H."/>
        </authorList>
    </citation>
    <scope>NUCLEOTIDE SEQUENCE [LARGE SCALE GENOMIC DNA]</scope>
    <source>
        <strain evidence="2">DM0001</strain>
        <tissue evidence="2">Muscle</tissue>
    </source>
</reference>
<protein>
    <submittedName>
        <fullName evidence="2">Uncharacterized protein</fullName>
    </submittedName>
</protein>
<keyword evidence="3" id="KW-1185">Reference proteome</keyword>
<feature type="region of interest" description="Disordered" evidence="1">
    <location>
        <begin position="79"/>
        <end position="111"/>
    </location>
</feature>
<feature type="compositionally biased region" description="Basic and acidic residues" evidence="1">
    <location>
        <begin position="1"/>
        <end position="10"/>
    </location>
</feature>
<gene>
    <name evidence="2" type="ORF">F7725_024162</name>
</gene>
<dbReference type="Proteomes" id="UP000518266">
    <property type="component" value="Unassembled WGS sequence"/>
</dbReference>
<evidence type="ECO:0000256" key="1">
    <source>
        <dbReference type="SAM" id="MobiDB-lite"/>
    </source>
</evidence>
<feature type="non-terminal residue" evidence="2">
    <location>
        <position position="130"/>
    </location>
</feature>
<sequence length="130" mass="14560">DAEVARREPQKAFGHQPSAQTAKVPGGGRGHQRGPEVLALSEDINSASIEERILRITGYYGYQPWNASYRVSQREGKWRRKGWGEPTEVEKNHRQGVGWTQGDREQESGFRHIKGPIKWSGVCTKSASGM</sequence>
<comment type="caution">
    <text evidence="2">The sequence shown here is derived from an EMBL/GenBank/DDBJ whole genome shotgun (WGS) entry which is preliminary data.</text>
</comment>
<evidence type="ECO:0000313" key="2">
    <source>
        <dbReference type="EMBL" id="KAF3842211.1"/>
    </source>
</evidence>